<evidence type="ECO:0000256" key="1">
    <source>
        <dbReference type="SAM" id="Phobius"/>
    </source>
</evidence>
<protein>
    <submittedName>
        <fullName evidence="2">Uncharacterized protein</fullName>
    </submittedName>
</protein>
<evidence type="ECO:0000313" key="3">
    <source>
        <dbReference type="Proteomes" id="UP000053676"/>
    </source>
</evidence>
<organism evidence="2 3">
    <name type="scientific">Necator americanus</name>
    <name type="common">Human hookworm</name>
    <dbReference type="NCBI Taxonomy" id="51031"/>
    <lineage>
        <taxon>Eukaryota</taxon>
        <taxon>Metazoa</taxon>
        <taxon>Ecdysozoa</taxon>
        <taxon>Nematoda</taxon>
        <taxon>Chromadorea</taxon>
        <taxon>Rhabditida</taxon>
        <taxon>Rhabditina</taxon>
        <taxon>Rhabditomorpha</taxon>
        <taxon>Strongyloidea</taxon>
        <taxon>Ancylostomatidae</taxon>
        <taxon>Bunostominae</taxon>
        <taxon>Necator</taxon>
    </lineage>
</organism>
<dbReference type="OrthoDB" id="616263at2759"/>
<proteinExistence type="predicted"/>
<dbReference type="KEGG" id="nai:NECAME_01268"/>
<accession>W2TZK5</accession>
<keyword evidence="1" id="KW-1133">Transmembrane helix</keyword>
<reference evidence="3" key="1">
    <citation type="journal article" date="2014" name="Nat. Genet.">
        <title>Genome of the human hookworm Necator americanus.</title>
        <authorList>
            <person name="Tang Y.T."/>
            <person name="Gao X."/>
            <person name="Rosa B.A."/>
            <person name="Abubucker S."/>
            <person name="Hallsworth-Pepin K."/>
            <person name="Martin J."/>
            <person name="Tyagi R."/>
            <person name="Heizer E."/>
            <person name="Zhang X."/>
            <person name="Bhonagiri-Palsikar V."/>
            <person name="Minx P."/>
            <person name="Warren W.C."/>
            <person name="Wang Q."/>
            <person name="Zhan B."/>
            <person name="Hotez P.J."/>
            <person name="Sternberg P.W."/>
            <person name="Dougall A."/>
            <person name="Gaze S.T."/>
            <person name="Mulvenna J."/>
            <person name="Sotillo J."/>
            <person name="Ranganathan S."/>
            <person name="Rabelo E.M."/>
            <person name="Wilson R.K."/>
            <person name="Felgner P.L."/>
            <person name="Bethony J."/>
            <person name="Hawdon J.M."/>
            <person name="Gasser R.B."/>
            <person name="Loukas A."/>
            <person name="Mitreva M."/>
        </authorList>
    </citation>
    <scope>NUCLEOTIDE SEQUENCE [LARGE SCALE GENOMIC DNA]</scope>
</reference>
<dbReference type="Proteomes" id="UP000053676">
    <property type="component" value="Unassembled WGS sequence"/>
</dbReference>
<dbReference type="AlphaFoldDB" id="W2TZK5"/>
<gene>
    <name evidence="2" type="ORF">NECAME_01268</name>
</gene>
<keyword evidence="1" id="KW-0812">Transmembrane</keyword>
<keyword evidence="1" id="KW-0472">Membrane</keyword>
<dbReference type="EMBL" id="KI657456">
    <property type="protein sequence ID" value="ETN87109.1"/>
    <property type="molecule type" value="Genomic_DNA"/>
</dbReference>
<dbReference type="Gene3D" id="1.10.10.10">
    <property type="entry name" value="Winged helix-like DNA-binding domain superfamily/Winged helix DNA-binding domain"/>
    <property type="match status" value="1"/>
</dbReference>
<keyword evidence="3" id="KW-1185">Reference proteome</keyword>
<name>W2TZK5_NECAM</name>
<dbReference type="InterPro" id="IPR036388">
    <property type="entry name" value="WH-like_DNA-bd_sf"/>
</dbReference>
<feature type="transmembrane region" description="Helical" evidence="1">
    <location>
        <begin position="12"/>
        <end position="33"/>
    </location>
</feature>
<sequence length="85" mass="9336">MKSTNLEDTRNSFVLMCASVSITAWPVGAIYIISTEFKGAEMEPLLDQDSGQTQEEHAETLGMNQQAISGFLKVLGLVQQQESEL</sequence>
<evidence type="ECO:0000313" key="2">
    <source>
        <dbReference type="EMBL" id="ETN87109.1"/>
    </source>
</evidence>